<dbReference type="EMBL" id="CABFNH010000027">
    <property type="protein sequence ID" value="VTZ92402.1"/>
    <property type="molecule type" value="Genomic_DNA"/>
</dbReference>
<proteinExistence type="predicted"/>
<evidence type="ECO:0000313" key="2">
    <source>
        <dbReference type="EMBL" id="VTZ92402.1"/>
    </source>
</evidence>
<feature type="domain" description="Helicase Helix-turn-helix" evidence="1">
    <location>
        <begin position="247"/>
        <end position="343"/>
    </location>
</feature>
<reference evidence="2 3" key="1">
    <citation type="submission" date="2019-06" db="EMBL/GenBank/DDBJ databases">
        <authorList>
            <person name="Rodrigo-Torres L."/>
            <person name="Arahal R. D."/>
            <person name="Lucena T."/>
        </authorList>
    </citation>
    <scope>NUCLEOTIDE SEQUENCE [LARGE SCALE GENOMIC DNA]</scope>
    <source>
        <strain evidence="2 3">INIA P508</strain>
    </source>
</reference>
<organism evidence="2 3">
    <name type="scientific">Limosilactobacillus mucosae</name>
    <name type="common">Lactobacillus mucosae</name>
    <dbReference type="NCBI Taxonomy" id="97478"/>
    <lineage>
        <taxon>Bacteria</taxon>
        <taxon>Bacillati</taxon>
        <taxon>Bacillota</taxon>
        <taxon>Bacilli</taxon>
        <taxon>Lactobacillales</taxon>
        <taxon>Lactobacillaceae</taxon>
        <taxon>Limosilactobacillus</taxon>
    </lineage>
</organism>
<dbReference type="AlphaFoldDB" id="A0A508YT36"/>
<gene>
    <name evidence="2" type="ORF">LMUP508_01702</name>
</gene>
<dbReference type="Pfam" id="PF14493">
    <property type="entry name" value="HTH_40"/>
    <property type="match status" value="1"/>
</dbReference>
<dbReference type="InterPro" id="IPR029491">
    <property type="entry name" value="Helicase_HTH"/>
</dbReference>
<dbReference type="RefSeq" id="WP_143113361.1">
    <property type="nucleotide sequence ID" value="NZ_CABFNH010000027.1"/>
</dbReference>
<sequence length="353" mass="40820">MKSYFIEMLTDQPRRTAVLRNTVKNKRTVATLFWAREYGVLKWLGSNPRLTVNEFEQWLVQMRQAGLIKINDQTAWLTPSGIAEKEKFLKTHYQPWFGNWSWLARPDQLAPRVLLATQAVSQYAHRQKHYVPLNLAPAELYFVRQWFYGNRNRIVDEWASELQQAAAALAKMDERLAKLLVFSLPGYQTTGWTIDQAARALKISVDEVMIMERDVWLGIGYLAASQPAGLLRSLLYDHLHDTPLNHSATITLRMFEQGLSLERISQRRRLKLGTIREHILEAAIFMPEALPLDRLLTPAQIDRLAAQYHGKPATWEFLPPILEPQSPADKLQNEQSFFEYRLFQIIKGGEHNG</sequence>
<name>A0A508YT36_LIMMU</name>
<evidence type="ECO:0000313" key="3">
    <source>
        <dbReference type="Proteomes" id="UP000365705"/>
    </source>
</evidence>
<accession>A0A508YT36</accession>
<protein>
    <recommendedName>
        <fullName evidence="1">Helicase Helix-turn-helix domain-containing protein</fullName>
    </recommendedName>
</protein>
<evidence type="ECO:0000259" key="1">
    <source>
        <dbReference type="Pfam" id="PF14493"/>
    </source>
</evidence>
<dbReference type="Proteomes" id="UP000365705">
    <property type="component" value="Unassembled WGS sequence"/>
</dbReference>